<dbReference type="GO" id="GO:0009847">
    <property type="term" value="P:spore germination"/>
    <property type="evidence" value="ECO:0007669"/>
    <property type="project" value="InterPro"/>
</dbReference>
<sequence>MFYGFLVGNSKKVPQSAILGVIISTLVYVMIFLSCLGIFSTYGLQDIQYPTIELGKEVAIPGGFFERFESIFFTIWIMTVFNTTSMSFGVSVLAFSSIIKKLNRQKWILILSPFIHLVALFPEDLNEVDLYSQLVSIIGVVFTIIVTPLLFMISKLKRSRQ</sequence>
<evidence type="ECO:0000256" key="3">
    <source>
        <dbReference type="ARBA" id="ARBA00022448"/>
    </source>
</evidence>
<organism evidence="9 10">
    <name type="scientific">Oikeobacillus pervagus</name>
    <dbReference type="NCBI Taxonomy" id="1325931"/>
    <lineage>
        <taxon>Bacteria</taxon>
        <taxon>Bacillati</taxon>
        <taxon>Bacillota</taxon>
        <taxon>Bacilli</taxon>
        <taxon>Bacillales</taxon>
        <taxon>Bacillaceae</taxon>
        <taxon>Oikeobacillus</taxon>
    </lineage>
</organism>
<evidence type="ECO:0000256" key="2">
    <source>
        <dbReference type="ARBA" id="ARBA00007998"/>
    </source>
</evidence>
<feature type="transmembrane region" description="Helical" evidence="8">
    <location>
        <begin position="134"/>
        <end position="153"/>
    </location>
</feature>
<dbReference type="AlphaFoldDB" id="A0AAJ1SZP7"/>
<dbReference type="Pfam" id="PF03845">
    <property type="entry name" value="Spore_permease"/>
    <property type="match status" value="1"/>
</dbReference>
<evidence type="ECO:0000313" key="9">
    <source>
        <dbReference type="EMBL" id="MDQ0214211.1"/>
    </source>
</evidence>
<accession>A0AAJ1SZP7</accession>
<keyword evidence="4" id="KW-0309">Germination</keyword>
<protein>
    <submittedName>
        <fullName evidence="9">Amino acid transporter</fullName>
    </submittedName>
</protein>
<evidence type="ECO:0000256" key="8">
    <source>
        <dbReference type="SAM" id="Phobius"/>
    </source>
</evidence>
<comment type="subcellular location">
    <subcellularLocation>
        <location evidence="1">Membrane</location>
        <topology evidence="1">Multi-pass membrane protein</topology>
    </subcellularLocation>
</comment>
<feature type="transmembrane region" description="Helical" evidence="8">
    <location>
        <begin position="107"/>
        <end position="122"/>
    </location>
</feature>
<proteinExistence type="inferred from homology"/>
<keyword evidence="6 8" id="KW-1133">Transmembrane helix</keyword>
<dbReference type="PANTHER" id="PTHR34975">
    <property type="entry name" value="SPORE GERMINATION PROTEIN A2"/>
    <property type="match status" value="1"/>
</dbReference>
<evidence type="ECO:0000256" key="6">
    <source>
        <dbReference type="ARBA" id="ARBA00022989"/>
    </source>
</evidence>
<dbReference type="InterPro" id="IPR004761">
    <property type="entry name" value="Spore_GerAB"/>
</dbReference>
<dbReference type="Proteomes" id="UP001237207">
    <property type="component" value="Unassembled WGS sequence"/>
</dbReference>
<keyword evidence="5 8" id="KW-0812">Transmembrane</keyword>
<dbReference type="GO" id="GO:0016020">
    <property type="term" value="C:membrane"/>
    <property type="evidence" value="ECO:0007669"/>
    <property type="project" value="UniProtKB-SubCell"/>
</dbReference>
<name>A0AAJ1SZP7_9BACI</name>
<feature type="transmembrane region" description="Helical" evidence="8">
    <location>
        <begin position="71"/>
        <end position="95"/>
    </location>
</feature>
<comment type="caution">
    <text evidence="9">The sequence shown here is derived from an EMBL/GenBank/DDBJ whole genome shotgun (WGS) entry which is preliminary data.</text>
</comment>
<keyword evidence="3" id="KW-0813">Transport</keyword>
<evidence type="ECO:0000256" key="7">
    <source>
        <dbReference type="ARBA" id="ARBA00023136"/>
    </source>
</evidence>
<gene>
    <name evidence="9" type="ORF">J2S13_000607</name>
</gene>
<dbReference type="EMBL" id="JAUSUC010000005">
    <property type="protein sequence ID" value="MDQ0214211.1"/>
    <property type="molecule type" value="Genomic_DNA"/>
</dbReference>
<keyword evidence="10" id="KW-1185">Reference proteome</keyword>
<feature type="transmembrane region" description="Helical" evidence="8">
    <location>
        <begin position="17"/>
        <end position="39"/>
    </location>
</feature>
<keyword evidence="7 8" id="KW-0472">Membrane</keyword>
<evidence type="ECO:0000256" key="5">
    <source>
        <dbReference type="ARBA" id="ARBA00022692"/>
    </source>
</evidence>
<comment type="similarity">
    <text evidence="2">Belongs to the amino acid-polyamine-organocation (APC) superfamily. Spore germination protein (SGP) (TC 2.A.3.9) family.</text>
</comment>
<reference evidence="9" key="1">
    <citation type="submission" date="2023-07" db="EMBL/GenBank/DDBJ databases">
        <title>Genomic Encyclopedia of Type Strains, Phase IV (KMG-IV): sequencing the most valuable type-strain genomes for metagenomic binning, comparative biology and taxonomic classification.</title>
        <authorList>
            <person name="Goeker M."/>
        </authorList>
    </citation>
    <scope>NUCLEOTIDE SEQUENCE</scope>
    <source>
        <strain evidence="9">DSM 23947</strain>
    </source>
</reference>
<dbReference type="PANTHER" id="PTHR34975:SF2">
    <property type="entry name" value="SPORE GERMINATION PROTEIN A2"/>
    <property type="match status" value="1"/>
</dbReference>
<evidence type="ECO:0000313" key="10">
    <source>
        <dbReference type="Proteomes" id="UP001237207"/>
    </source>
</evidence>
<evidence type="ECO:0000256" key="1">
    <source>
        <dbReference type="ARBA" id="ARBA00004141"/>
    </source>
</evidence>
<evidence type="ECO:0000256" key="4">
    <source>
        <dbReference type="ARBA" id="ARBA00022544"/>
    </source>
</evidence>